<feature type="region of interest" description="Disordered" evidence="1">
    <location>
        <begin position="50"/>
        <end position="92"/>
    </location>
</feature>
<keyword evidence="3" id="KW-1185">Reference proteome</keyword>
<name>A0ABQ9R4F4_9PEZI</name>
<sequence length="92" mass="10605">MYLCMPCLSFYFSQTFNRGPGAKLSAKTWGALKQDTSLRLNSFHPWRQIWIPRPSRAPPPPGDLETDEEQHPFRSDVRQREGSPALKRSSDE</sequence>
<dbReference type="EMBL" id="MLFU01000035">
    <property type="protein sequence ID" value="KAK1493983.1"/>
    <property type="molecule type" value="Genomic_DNA"/>
</dbReference>
<gene>
    <name evidence="2" type="ORF">CTAM01_09174</name>
</gene>
<reference evidence="2 3" key="1">
    <citation type="submission" date="2016-10" db="EMBL/GenBank/DDBJ databases">
        <title>The genome sequence of Colletotrichum fioriniae PJ7.</title>
        <authorList>
            <person name="Baroncelli R."/>
        </authorList>
    </citation>
    <scope>NUCLEOTIDE SEQUENCE [LARGE SCALE GENOMIC DNA]</scope>
    <source>
        <strain evidence="2 3">Tom-12</strain>
    </source>
</reference>
<accession>A0ABQ9R4F4</accession>
<evidence type="ECO:0000313" key="3">
    <source>
        <dbReference type="Proteomes" id="UP001227543"/>
    </source>
</evidence>
<protein>
    <submittedName>
        <fullName evidence="2">Uncharacterized protein</fullName>
    </submittedName>
</protein>
<dbReference type="GeneID" id="85409431"/>
<proteinExistence type="predicted"/>
<dbReference type="Proteomes" id="UP001227543">
    <property type="component" value="Unassembled WGS sequence"/>
</dbReference>
<dbReference type="RefSeq" id="XP_060380137.1">
    <property type="nucleotide sequence ID" value="XM_060525193.1"/>
</dbReference>
<comment type="caution">
    <text evidence="2">The sequence shown here is derived from an EMBL/GenBank/DDBJ whole genome shotgun (WGS) entry which is preliminary data.</text>
</comment>
<evidence type="ECO:0000313" key="2">
    <source>
        <dbReference type="EMBL" id="KAK1493983.1"/>
    </source>
</evidence>
<evidence type="ECO:0000256" key="1">
    <source>
        <dbReference type="SAM" id="MobiDB-lite"/>
    </source>
</evidence>
<organism evidence="2 3">
    <name type="scientific">Colletotrichum tamarilloi</name>
    <dbReference type="NCBI Taxonomy" id="1209934"/>
    <lineage>
        <taxon>Eukaryota</taxon>
        <taxon>Fungi</taxon>
        <taxon>Dikarya</taxon>
        <taxon>Ascomycota</taxon>
        <taxon>Pezizomycotina</taxon>
        <taxon>Sordariomycetes</taxon>
        <taxon>Hypocreomycetidae</taxon>
        <taxon>Glomerellales</taxon>
        <taxon>Glomerellaceae</taxon>
        <taxon>Colletotrichum</taxon>
        <taxon>Colletotrichum acutatum species complex</taxon>
    </lineage>
</organism>
<feature type="compositionally biased region" description="Basic and acidic residues" evidence="1">
    <location>
        <begin position="69"/>
        <end position="81"/>
    </location>
</feature>